<organism evidence="2 3">
    <name type="scientific">Spirosoma terrae</name>
    <dbReference type="NCBI Taxonomy" id="1968276"/>
    <lineage>
        <taxon>Bacteria</taxon>
        <taxon>Pseudomonadati</taxon>
        <taxon>Bacteroidota</taxon>
        <taxon>Cytophagia</taxon>
        <taxon>Cytophagales</taxon>
        <taxon>Cytophagaceae</taxon>
        <taxon>Spirosoma</taxon>
    </lineage>
</organism>
<keyword evidence="3" id="KW-1185">Reference proteome</keyword>
<feature type="transmembrane region" description="Helical" evidence="1">
    <location>
        <begin position="192"/>
        <end position="215"/>
    </location>
</feature>
<evidence type="ECO:0000256" key="1">
    <source>
        <dbReference type="SAM" id="Phobius"/>
    </source>
</evidence>
<reference evidence="2 3" key="1">
    <citation type="submission" date="2020-02" db="EMBL/GenBank/DDBJ databases">
        <title>Draft genome sequence of two Spirosoma agri KCTC 52727 and Spirosoma terrae KCTC 52035.</title>
        <authorList>
            <person name="Rojas J."/>
            <person name="Ambika Manirajan B."/>
            <person name="Suarez C."/>
            <person name="Ratering S."/>
            <person name="Schnell S."/>
        </authorList>
    </citation>
    <scope>NUCLEOTIDE SEQUENCE [LARGE SCALE GENOMIC DNA]</scope>
    <source>
        <strain evidence="2 3">KCTC 52035</strain>
    </source>
</reference>
<gene>
    <name evidence="2" type="ORF">GK108_24005</name>
</gene>
<feature type="transmembrane region" description="Helical" evidence="1">
    <location>
        <begin position="76"/>
        <end position="100"/>
    </location>
</feature>
<evidence type="ECO:0000313" key="2">
    <source>
        <dbReference type="EMBL" id="NDU97970.1"/>
    </source>
</evidence>
<feature type="transmembrane region" description="Helical" evidence="1">
    <location>
        <begin position="235"/>
        <end position="259"/>
    </location>
</feature>
<evidence type="ECO:0000313" key="3">
    <source>
        <dbReference type="Proteomes" id="UP000474175"/>
    </source>
</evidence>
<name>A0A6L9LBZ7_9BACT</name>
<feature type="transmembrane region" description="Helical" evidence="1">
    <location>
        <begin position="31"/>
        <end position="55"/>
    </location>
</feature>
<feature type="transmembrane region" description="Helical" evidence="1">
    <location>
        <begin position="143"/>
        <end position="172"/>
    </location>
</feature>
<dbReference type="AlphaFoldDB" id="A0A6L9LBZ7"/>
<proteinExistence type="predicted"/>
<dbReference type="EMBL" id="JAAFZH010000014">
    <property type="protein sequence ID" value="NDU97970.1"/>
    <property type="molecule type" value="Genomic_DNA"/>
</dbReference>
<sequence>MIQLFQQRDFGNKINVTFQYLIQNFRSLGTALLYIVGPVALAAGIMSGIMQSNMLKLAGSSRSSDPMMFLQMITQFLSPAFWVTILAGFLANIAVILTTYGHMKIYNRLGQSAMSDSIAVADVWEEIQPAIGRIAIISILNSIITGVACVFLLIPGIYVGVVLSLSLAISVFEETDFGATWERCFKLIRDKWWSTFGLILVMGIITALAGIIFAIPNGIIGFLIAGKLIPDVSTLWLIIGNVIAIVGRTLLNTIIYTAIGFQYTNLVERQEGRGMLSAIDSIGTNPAQPRATDEGGF</sequence>
<comment type="caution">
    <text evidence="2">The sequence shown here is derived from an EMBL/GenBank/DDBJ whole genome shotgun (WGS) entry which is preliminary data.</text>
</comment>
<protein>
    <recommendedName>
        <fullName evidence="4">Glycerophosphoryl diester phosphodiesterase membrane domain-containing protein</fullName>
    </recommendedName>
</protein>
<dbReference type="Proteomes" id="UP000474175">
    <property type="component" value="Unassembled WGS sequence"/>
</dbReference>
<evidence type="ECO:0008006" key="4">
    <source>
        <dbReference type="Google" id="ProtNLM"/>
    </source>
</evidence>
<keyword evidence="1" id="KW-0812">Transmembrane</keyword>
<dbReference type="RefSeq" id="WP_163953959.1">
    <property type="nucleotide sequence ID" value="NZ_JAAFZH010000014.1"/>
</dbReference>
<keyword evidence="1" id="KW-0472">Membrane</keyword>
<accession>A0A6L9LBZ7</accession>
<keyword evidence="1" id="KW-1133">Transmembrane helix</keyword>